<dbReference type="CDD" id="cd06223">
    <property type="entry name" value="PRTases_typeI"/>
    <property type="match status" value="1"/>
</dbReference>
<dbReference type="SUPFAM" id="SSF52540">
    <property type="entry name" value="P-loop containing nucleoside triphosphate hydrolases"/>
    <property type="match status" value="1"/>
</dbReference>
<dbReference type="OrthoDB" id="5416609at2759"/>
<dbReference type="InterPro" id="IPR050582">
    <property type="entry name" value="HAD-like_SerB"/>
</dbReference>
<dbReference type="EMBL" id="ML977498">
    <property type="protein sequence ID" value="KAF2133802.1"/>
    <property type="molecule type" value="Genomic_DNA"/>
</dbReference>
<reference evidence="2" key="1">
    <citation type="journal article" date="2020" name="Stud. Mycol.">
        <title>101 Dothideomycetes genomes: a test case for predicting lifestyles and emergence of pathogens.</title>
        <authorList>
            <person name="Haridas S."/>
            <person name="Albert R."/>
            <person name="Binder M."/>
            <person name="Bloem J."/>
            <person name="Labutti K."/>
            <person name="Salamov A."/>
            <person name="Andreopoulos B."/>
            <person name="Baker S."/>
            <person name="Barry K."/>
            <person name="Bills G."/>
            <person name="Bluhm B."/>
            <person name="Cannon C."/>
            <person name="Castanera R."/>
            <person name="Culley D."/>
            <person name="Daum C."/>
            <person name="Ezra D."/>
            <person name="Gonzalez J."/>
            <person name="Henrissat B."/>
            <person name="Kuo A."/>
            <person name="Liang C."/>
            <person name="Lipzen A."/>
            <person name="Lutzoni F."/>
            <person name="Magnuson J."/>
            <person name="Mondo S."/>
            <person name="Nolan M."/>
            <person name="Ohm R."/>
            <person name="Pangilinan J."/>
            <person name="Park H.-J."/>
            <person name="Ramirez L."/>
            <person name="Alfaro M."/>
            <person name="Sun H."/>
            <person name="Tritt A."/>
            <person name="Yoshinaga Y."/>
            <person name="Zwiers L.-H."/>
            <person name="Turgeon B."/>
            <person name="Goodwin S."/>
            <person name="Spatafora J."/>
            <person name="Crous P."/>
            <person name="Grigoriev I."/>
        </authorList>
    </citation>
    <scope>NUCLEOTIDE SEQUENCE</scope>
    <source>
        <strain evidence="2">CBS 119687</strain>
    </source>
</reference>
<dbReference type="PANTHER" id="PTHR43344">
    <property type="entry name" value="PHOSPHOSERINE PHOSPHATASE"/>
    <property type="match status" value="1"/>
</dbReference>
<feature type="domain" description="Phosphoribosyltransferase" evidence="1">
    <location>
        <begin position="464"/>
        <end position="658"/>
    </location>
</feature>
<dbReference type="Pfam" id="PF12710">
    <property type="entry name" value="HAD"/>
    <property type="match status" value="1"/>
</dbReference>
<dbReference type="Gene3D" id="3.40.50.1000">
    <property type="entry name" value="HAD superfamily/HAD-like"/>
    <property type="match status" value="1"/>
</dbReference>
<evidence type="ECO:0000313" key="3">
    <source>
        <dbReference type="Proteomes" id="UP000799771"/>
    </source>
</evidence>
<evidence type="ECO:0000313" key="2">
    <source>
        <dbReference type="EMBL" id="KAF2133802.1"/>
    </source>
</evidence>
<dbReference type="GeneID" id="54407672"/>
<sequence>MSSSQAKPTIIGLYGISGAGKSYHLDLLKTTTTLAKEGFIFYDGSALIASVVPAGLDAFKGLSHDDQTLYRKQALEQLKVECTEHQKTAVVSGHYIFWDDETREGERVGIEEDWETYTHIIYLNADAGVVAERRKKDSRWRRKTSVAHLGKWRDTERAELRDICLEKKILFTTVFDDAPPKETRTADKLEMILRDFQQHSEEHNISIIEKAIDATTAGQDKLETMLVLDADRTLAPHDTGAMFWEADIWGISTKDPLKTLFKRQGYSYASFRQASLLYEEAADGFDVRCNRLAEHVKMYTDMIALLKDVEMNPHIGAVVVTCGLRRVWEEVLATNKLSHIKVIGGGRLADEYVITGSIKGHIIDKLHEKKLRVLAFGDSPLDLEMLQKADDAYVVVGDRETRSRTMDAELSKAIENGLRAQQIVFSHKVDPRLDVESLPKLELGAEELKFIFKRQENFVHATLKNATKLLMTPTRDAANRGHDLRKAHENVGYYLATEFLSEIIGIETYPVKHVQGFPTDGYRFRHEKHTLIVPLMRGGEPMAFGVSKALKTAGFAHAKHFSDIDAGNLKGKRAIILVDSVINTGGSIVEFMEPLREKYPGVQVIVVAGVVQADATKVGKFAAMLKSDKNLYVVALRESDNKYKGRGGTDTGHRLFNTTNLD</sequence>
<dbReference type="AlphaFoldDB" id="A0A6A6AP77"/>
<dbReference type="GO" id="GO:0036424">
    <property type="term" value="F:L-phosphoserine phosphatase activity"/>
    <property type="evidence" value="ECO:0007669"/>
    <property type="project" value="TreeGrafter"/>
</dbReference>
<dbReference type="GO" id="GO:0000287">
    <property type="term" value="F:magnesium ion binding"/>
    <property type="evidence" value="ECO:0007669"/>
    <property type="project" value="TreeGrafter"/>
</dbReference>
<dbReference type="InterPro" id="IPR000836">
    <property type="entry name" value="PRTase_dom"/>
</dbReference>
<name>A0A6A6AP77_9PLEO</name>
<dbReference type="PANTHER" id="PTHR43344:SF20">
    <property type="entry name" value="URACIL PHOSPHORIBOSYLTRANSFERASE"/>
    <property type="match status" value="1"/>
</dbReference>
<evidence type="ECO:0000259" key="1">
    <source>
        <dbReference type="Pfam" id="PF14681"/>
    </source>
</evidence>
<dbReference type="GO" id="GO:0005737">
    <property type="term" value="C:cytoplasm"/>
    <property type="evidence" value="ECO:0007669"/>
    <property type="project" value="TreeGrafter"/>
</dbReference>
<dbReference type="Pfam" id="PF13207">
    <property type="entry name" value="AAA_17"/>
    <property type="match status" value="1"/>
</dbReference>
<keyword evidence="3" id="KW-1185">Reference proteome</keyword>
<dbReference type="GO" id="GO:0006564">
    <property type="term" value="P:L-serine biosynthetic process"/>
    <property type="evidence" value="ECO:0007669"/>
    <property type="project" value="TreeGrafter"/>
</dbReference>
<dbReference type="InterPro" id="IPR029057">
    <property type="entry name" value="PRTase-like"/>
</dbReference>
<dbReference type="InterPro" id="IPR023214">
    <property type="entry name" value="HAD_sf"/>
</dbReference>
<proteinExistence type="predicted"/>
<dbReference type="Gene3D" id="3.40.50.2020">
    <property type="match status" value="1"/>
</dbReference>
<dbReference type="RefSeq" id="XP_033528189.1">
    <property type="nucleotide sequence ID" value="XM_033667240.1"/>
</dbReference>
<dbReference type="SUPFAM" id="SSF53271">
    <property type="entry name" value="PRTase-like"/>
    <property type="match status" value="1"/>
</dbReference>
<dbReference type="InterPro" id="IPR036412">
    <property type="entry name" value="HAD-like_sf"/>
</dbReference>
<dbReference type="SUPFAM" id="SSF56784">
    <property type="entry name" value="HAD-like"/>
    <property type="match status" value="1"/>
</dbReference>
<dbReference type="InterPro" id="IPR027417">
    <property type="entry name" value="P-loop_NTPase"/>
</dbReference>
<dbReference type="Pfam" id="PF14681">
    <property type="entry name" value="UPRTase"/>
    <property type="match status" value="1"/>
</dbReference>
<accession>A0A6A6AP77</accession>
<gene>
    <name evidence="2" type="ORF">P153DRAFT_362865</name>
</gene>
<dbReference type="Proteomes" id="UP000799771">
    <property type="component" value="Unassembled WGS sequence"/>
</dbReference>
<organism evidence="2 3">
    <name type="scientific">Dothidotthia symphoricarpi CBS 119687</name>
    <dbReference type="NCBI Taxonomy" id="1392245"/>
    <lineage>
        <taxon>Eukaryota</taxon>
        <taxon>Fungi</taxon>
        <taxon>Dikarya</taxon>
        <taxon>Ascomycota</taxon>
        <taxon>Pezizomycotina</taxon>
        <taxon>Dothideomycetes</taxon>
        <taxon>Pleosporomycetidae</taxon>
        <taxon>Pleosporales</taxon>
        <taxon>Dothidotthiaceae</taxon>
        <taxon>Dothidotthia</taxon>
    </lineage>
</organism>
<dbReference type="Gene3D" id="3.40.50.300">
    <property type="entry name" value="P-loop containing nucleotide triphosphate hydrolases"/>
    <property type="match status" value="1"/>
</dbReference>
<protein>
    <recommendedName>
        <fullName evidence="1">Phosphoribosyltransferase domain-containing protein</fullName>
    </recommendedName>
</protein>